<evidence type="ECO:0000259" key="1">
    <source>
        <dbReference type="Pfam" id="PF03235"/>
    </source>
</evidence>
<dbReference type="EMBL" id="JAACJM010000252">
    <property type="protein sequence ID" value="KAF5334735.1"/>
    <property type="molecule type" value="Genomic_DNA"/>
</dbReference>
<dbReference type="PANTHER" id="PTHR39639">
    <property type="entry name" value="CHROMOSOME 16, WHOLE GENOME SHOTGUN SEQUENCE"/>
    <property type="match status" value="1"/>
</dbReference>
<dbReference type="Proteomes" id="UP000559256">
    <property type="component" value="Unassembled WGS sequence"/>
</dbReference>
<comment type="caution">
    <text evidence="2">The sequence shown here is derived from an EMBL/GenBank/DDBJ whole genome shotgun (WGS) entry which is preliminary data.</text>
</comment>
<feature type="domain" description="GmrSD restriction endonucleases N-terminal" evidence="1">
    <location>
        <begin position="4"/>
        <end position="73"/>
    </location>
</feature>
<dbReference type="OrthoDB" id="3365698at2759"/>
<sequence>MYVVWTKEKQTGLIDSILRNFYIPPVIFVINRDDDGNETKTCIDGKQRLTSIHRFMDGLIPHRDPITNKKFWYKIDPSVDGGKKGPTGRLLPQQYRDSFAGKYIVCVEYTNLTDTDEREIYQRVQLGMALTSAEKLHFIANSYLHTYLPSTYSLQKKTRGDLTSASGTEYPTLAIIGQVFLGPLGLTLASTRSSIVILSPAITSILIMPEHSSLPNFDDILQRHRAGTFIFFLKAPQLQVTHESCTKEHLDALAEIKHREIELFNLRIKAARLNKLSSLITALSAPIRKLPPEILSRVPCYEPSPKSPNFLSVCSHWRDLGLSFPEIWSEVSLVLSTSYYGRRFKSTALKSHLQRSKACSLSVNMSFEGVLTPATPSDAQAASRRMIELVVWHAARWKKLSVRGSGRWDPLTVPLRPITTTFPFLETFAYTSSEERSSTISIILSRSLSLRTLATHIFPVDLHTVPTFDTIMTLRLLIRKDLTVLKLLEKCPNVVSLTYDLSQLCHDVAQTPIMPQISNSIDHLCIQFCALEESMFPGYGRQPDTPSPASVMKEEFFPRLLASFTFPNLKSLCMRTGAKGQLRDLPWPRKEFIAFLNRSDCEITRLVLLNWRISKQQSTLD</sequence>
<evidence type="ECO:0000313" key="3">
    <source>
        <dbReference type="Proteomes" id="UP000559256"/>
    </source>
</evidence>
<organism evidence="2 3">
    <name type="scientific">Tetrapyrgos nigripes</name>
    <dbReference type="NCBI Taxonomy" id="182062"/>
    <lineage>
        <taxon>Eukaryota</taxon>
        <taxon>Fungi</taxon>
        <taxon>Dikarya</taxon>
        <taxon>Basidiomycota</taxon>
        <taxon>Agaricomycotina</taxon>
        <taxon>Agaricomycetes</taxon>
        <taxon>Agaricomycetidae</taxon>
        <taxon>Agaricales</taxon>
        <taxon>Marasmiineae</taxon>
        <taxon>Marasmiaceae</taxon>
        <taxon>Tetrapyrgos</taxon>
    </lineage>
</organism>
<accession>A0A8H5FF09</accession>
<protein>
    <recommendedName>
        <fullName evidence="1">GmrSD restriction endonucleases N-terminal domain-containing protein</fullName>
    </recommendedName>
</protein>
<reference evidence="2 3" key="1">
    <citation type="journal article" date="2020" name="ISME J.">
        <title>Uncovering the hidden diversity of litter-decomposition mechanisms in mushroom-forming fungi.</title>
        <authorList>
            <person name="Floudas D."/>
            <person name="Bentzer J."/>
            <person name="Ahren D."/>
            <person name="Johansson T."/>
            <person name="Persson P."/>
            <person name="Tunlid A."/>
        </authorList>
    </citation>
    <scope>NUCLEOTIDE SEQUENCE [LARGE SCALE GENOMIC DNA]</scope>
    <source>
        <strain evidence="2 3">CBS 291.85</strain>
    </source>
</reference>
<dbReference type="AlphaFoldDB" id="A0A8H5FF09"/>
<evidence type="ECO:0000313" key="2">
    <source>
        <dbReference type="EMBL" id="KAF5334735.1"/>
    </source>
</evidence>
<gene>
    <name evidence="2" type="ORF">D9758_016901</name>
</gene>
<dbReference type="PANTHER" id="PTHR39639:SF1">
    <property type="entry name" value="DUF262 DOMAIN-CONTAINING PROTEIN"/>
    <property type="match status" value="1"/>
</dbReference>
<dbReference type="Pfam" id="PF03235">
    <property type="entry name" value="GmrSD_N"/>
    <property type="match status" value="1"/>
</dbReference>
<keyword evidence="3" id="KW-1185">Reference proteome</keyword>
<proteinExistence type="predicted"/>
<name>A0A8H5FF09_9AGAR</name>
<dbReference type="InterPro" id="IPR004919">
    <property type="entry name" value="GmrSD_N"/>
</dbReference>